<dbReference type="FunFam" id="3.30.200.20:FF:000042">
    <property type="entry name" value="Aurora kinase A"/>
    <property type="match status" value="1"/>
</dbReference>
<dbReference type="Pfam" id="PF00069">
    <property type="entry name" value="Pkinase"/>
    <property type="match status" value="1"/>
</dbReference>
<evidence type="ECO:0000256" key="1">
    <source>
        <dbReference type="ARBA" id="ARBA00022527"/>
    </source>
</evidence>
<feature type="compositionally biased region" description="Polar residues" evidence="14">
    <location>
        <begin position="78"/>
        <end position="97"/>
    </location>
</feature>
<dbReference type="Gene3D" id="1.10.510.10">
    <property type="entry name" value="Transferase(Phosphotransferase) domain 1"/>
    <property type="match status" value="1"/>
</dbReference>
<name>A0A7S3V015_9STRA</name>
<evidence type="ECO:0000256" key="3">
    <source>
        <dbReference type="ARBA" id="ARBA00022741"/>
    </source>
</evidence>
<dbReference type="GO" id="GO:0004674">
    <property type="term" value="F:protein serine/threonine kinase activity"/>
    <property type="evidence" value="ECO:0007669"/>
    <property type="project" value="UniProtKB-KW"/>
</dbReference>
<dbReference type="PROSITE" id="PS00108">
    <property type="entry name" value="PROTEIN_KINASE_ST"/>
    <property type="match status" value="1"/>
</dbReference>
<gene>
    <name evidence="16" type="ORF">ASTO00021_LOCUS12897</name>
</gene>
<dbReference type="SUPFAM" id="SSF56112">
    <property type="entry name" value="Protein kinase-like (PK-like)"/>
    <property type="match status" value="1"/>
</dbReference>
<evidence type="ECO:0000256" key="9">
    <source>
        <dbReference type="PIRSR" id="PIRSR630616-2"/>
    </source>
</evidence>
<protein>
    <recommendedName>
        <fullName evidence="13">Aurora kinase</fullName>
        <ecNumber evidence="13">2.7.11.1</ecNumber>
    </recommendedName>
</protein>
<dbReference type="AlphaFoldDB" id="A0A7S3V015"/>
<dbReference type="SMART" id="SM00220">
    <property type="entry name" value="S_TKc"/>
    <property type="match status" value="1"/>
</dbReference>
<feature type="domain" description="Protein kinase" evidence="15">
    <location>
        <begin position="107"/>
        <end position="365"/>
    </location>
</feature>
<evidence type="ECO:0000256" key="13">
    <source>
        <dbReference type="RuleBase" id="RU367134"/>
    </source>
</evidence>
<dbReference type="InterPro" id="IPR017441">
    <property type="entry name" value="Protein_kinase_ATP_BS"/>
</dbReference>
<dbReference type="PROSITE" id="PS50011">
    <property type="entry name" value="PROTEIN_KINASE_DOM"/>
    <property type="match status" value="1"/>
</dbReference>
<dbReference type="EC" id="2.7.11.1" evidence="13"/>
<feature type="binding site" evidence="9">
    <location>
        <position position="250"/>
    </location>
    <ligand>
        <name>ATP</name>
        <dbReference type="ChEBI" id="CHEBI:30616"/>
    </ligand>
</feature>
<proteinExistence type="inferred from homology"/>
<feature type="binding site" evidence="9 11">
    <location>
        <position position="136"/>
    </location>
    <ligand>
        <name>ATP</name>
        <dbReference type="ChEBI" id="CHEBI:30616"/>
    </ligand>
</feature>
<dbReference type="EMBL" id="HBIN01016936">
    <property type="protein sequence ID" value="CAE0442787.1"/>
    <property type="molecule type" value="Transcribed_RNA"/>
</dbReference>
<feature type="active site" description="Proton acceptor" evidence="8">
    <location>
        <position position="232"/>
    </location>
</feature>
<evidence type="ECO:0000256" key="10">
    <source>
        <dbReference type="PIRSR" id="PIRSR630616-3"/>
    </source>
</evidence>
<comment type="catalytic activity">
    <reaction evidence="6 13">
        <text>L-threonyl-[protein] + ATP = O-phospho-L-threonyl-[protein] + ADP + H(+)</text>
        <dbReference type="Rhea" id="RHEA:46608"/>
        <dbReference type="Rhea" id="RHEA-COMP:11060"/>
        <dbReference type="Rhea" id="RHEA-COMP:11605"/>
        <dbReference type="ChEBI" id="CHEBI:15378"/>
        <dbReference type="ChEBI" id="CHEBI:30013"/>
        <dbReference type="ChEBI" id="CHEBI:30616"/>
        <dbReference type="ChEBI" id="CHEBI:61977"/>
        <dbReference type="ChEBI" id="CHEBI:456216"/>
        <dbReference type="EC" id="2.7.11.1"/>
    </reaction>
</comment>
<feature type="binding site" evidence="9">
    <location>
        <begin position="236"/>
        <end position="237"/>
    </location>
    <ligand>
        <name>ATP</name>
        <dbReference type="ChEBI" id="CHEBI:30616"/>
    </ligand>
</feature>
<evidence type="ECO:0000256" key="7">
    <source>
        <dbReference type="ARBA" id="ARBA00048679"/>
    </source>
</evidence>
<evidence type="ECO:0000256" key="2">
    <source>
        <dbReference type="ARBA" id="ARBA00022679"/>
    </source>
</evidence>
<evidence type="ECO:0000256" key="4">
    <source>
        <dbReference type="ARBA" id="ARBA00022777"/>
    </source>
</evidence>
<dbReference type="PANTHER" id="PTHR24350">
    <property type="entry name" value="SERINE/THREONINE-PROTEIN KINASE IAL-RELATED"/>
    <property type="match status" value="1"/>
</dbReference>
<evidence type="ECO:0000256" key="5">
    <source>
        <dbReference type="ARBA" id="ARBA00022840"/>
    </source>
</evidence>
<keyword evidence="5 9" id="KW-0067">ATP-binding</keyword>
<feature type="region of interest" description="Disordered" evidence="14">
    <location>
        <begin position="78"/>
        <end position="98"/>
    </location>
</feature>
<evidence type="ECO:0000256" key="11">
    <source>
        <dbReference type="PROSITE-ProRule" id="PRU10141"/>
    </source>
</evidence>
<dbReference type="InterPro" id="IPR008271">
    <property type="entry name" value="Ser/Thr_kinase_AS"/>
</dbReference>
<dbReference type="PROSITE" id="PS00107">
    <property type="entry name" value="PROTEIN_KINASE_ATP"/>
    <property type="match status" value="1"/>
</dbReference>
<keyword evidence="4 13" id="KW-0418">Kinase</keyword>
<comment type="catalytic activity">
    <reaction evidence="7 13">
        <text>L-seryl-[protein] + ATP = O-phospho-L-seryl-[protein] + ADP + H(+)</text>
        <dbReference type="Rhea" id="RHEA:17989"/>
        <dbReference type="Rhea" id="RHEA-COMP:9863"/>
        <dbReference type="Rhea" id="RHEA-COMP:11604"/>
        <dbReference type="ChEBI" id="CHEBI:15378"/>
        <dbReference type="ChEBI" id="CHEBI:29999"/>
        <dbReference type="ChEBI" id="CHEBI:30616"/>
        <dbReference type="ChEBI" id="CHEBI:83421"/>
        <dbReference type="ChEBI" id="CHEBI:456216"/>
        <dbReference type="EC" id="2.7.11.1"/>
    </reaction>
</comment>
<keyword evidence="3 9" id="KW-0547">Nucleotide-binding</keyword>
<dbReference type="InterPro" id="IPR030616">
    <property type="entry name" value="Aur-like"/>
</dbReference>
<keyword evidence="1 12" id="KW-0723">Serine/threonine-protein kinase</keyword>
<sequence length="395" mass="45022">MEVGSLSSLSLNQSNDSNSNQMACINVSADSAGDLEVDSLTIGVSDMHMDTYNHNHTTKENDSIKSNQNQVKIERTQVNQKTHTQNINKNKGGSIPQNRKKFSLKDFEIGRPLGKGKFGNVYLARTTKEKKLVAVKVLFKKDIESHNLMEQLKREIEIHHRLRHKNVVRLHCYFHDPKRVYLVLEYVSGGELFSALKKSPDGRFSEERASNVIRQICTALHKCHKMRVVHRDIKPENILIGRDGEIKLADFGWSVKGQNDFEEIRRQTLCGTLDYLPPEMVQSREYDEKVDIWMTGVLMYEMLAGTAPFATPSPTQTYDKVENVDYNMPSHISEDAKDLLKGLLVKDPAKRIHPIGVRLYTHTSVLRGMISSHFFHFSLFCTTHGSPGMLQSQIR</sequence>
<evidence type="ECO:0000256" key="14">
    <source>
        <dbReference type="SAM" id="MobiDB-lite"/>
    </source>
</evidence>
<keyword evidence="2 13" id="KW-0808">Transferase</keyword>
<dbReference type="InterPro" id="IPR000719">
    <property type="entry name" value="Prot_kinase_dom"/>
</dbReference>
<feature type="cross-link" description="Glycyl lysine isopeptide (Lys-Gly) (interchain with G-Cter in SUMO2)" evidence="10">
    <location>
        <position position="234"/>
    </location>
</feature>
<evidence type="ECO:0000313" key="16">
    <source>
        <dbReference type="EMBL" id="CAE0442787.1"/>
    </source>
</evidence>
<comment type="similarity">
    <text evidence="13">Belongs to the protein kinase superfamily. Ser/Thr protein kinase family. Aurora subfamily.</text>
</comment>
<accession>A0A7S3V015</accession>
<evidence type="ECO:0000256" key="6">
    <source>
        <dbReference type="ARBA" id="ARBA00047899"/>
    </source>
</evidence>
<dbReference type="InterPro" id="IPR011009">
    <property type="entry name" value="Kinase-like_dom_sf"/>
</dbReference>
<organism evidence="16">
    <name type="scientific">Aplanochytrium stocchinoi</name>
    <dbReference type="NCBI Taxonomy" id="215587"/>
    <lineage>
        <taxon>Eukaryota</taxon>
        <taxon>Sar</taxon>
        <taxon>Stramenopiles</taxon>
        <taxon>Bigyra</taxon>
        <taxon>Labyrinthulomycetes</taxon>
        <taxon>Thraustochytrida</taxon>
        <taxon>Thraustochytriidae</taxon>
        <taxon>Aplanochytrium</taxon>
    </lineage>
</organism>
<evidence type="ECO:0000259" key="15">
    <source>
        <dbReference type="PROSITE" id="PS50011"/>
    </source>
</evidence>
<dbReference type="GO" id="GO:0005524">
    <property type="term" value="F:ATP binding"/>
    <property type="evidence" value="ECO:0007669"/>
    <property type="project" value="UniProtKB-UniRule"/>
</dbReference>
<feature type="binding site" evidence="9">
    <location>
        <position position="117"/>
    </location>
    <ligand>
        <name>ATP</name>
        <dbReference type="ChEBI" id="CHEBI:30616"/>
    </ligand>
</feature>
<evidence type="ECO:0000256" key="8">
    <source>
        <dbReference type="PIRSR" id="PIRSR630616-1"/>
    </source>
</evidence>
<reference evidence="16" key="1">
    <citation type="submission" date="2021-01" db="EMBL/GenBank/DDBJ databases">
        <authorList>
            <person name="Corre E."/>
            <person name="Pelletier E."/>
            <person name="Niang G."/>
            <person name="Scheremetjew M."/>
            <person name="Finn R."/>
            <person name="Kale V."/>
            <person name="Holt S."/>
            <person name="Cochrane G."/>
            <person name="Meng A."/>
            <person name="Brown T."/>
            <person name="Cohen L."/>
        </authorList>
    </citation>
    <scope>NUCLEOTIDE SEQUENCE</scope>
    <source>
        <strain evidence="16">GSBS06</strain>
    </source>
</reference>
<dbReference type="CDD" id="cd14007">
    <property type="entry name" value="STKc_Aurora"/>
    <property type="match status" value="1"/>
</dbReference>
<dbReference type="FunFam" id="1.10.510.10:FF:000235">
    <property type="entry name" value="Serine/threonine-protein kinase ark1"/>
    <property type="match status" value="1"/>
</dbReference>
<evidence type="ECO:0000256" key="12">
    <source>
        <dbReference type="RuleBase" id="RU000304"/>
    </source>
</evidence>